<keyword evidence="5 15" id="KW-0288">FMN</keyword>
<dbReference type="PANTHER" id="PTHR22749">
    <property type="entry name" value="RIBOFLAVIN KINASE/FMN ADENYLYLTRANSFERASE"/>
    <property type="match status" value="1"/>
</dbReference>
<evidence type="ECO:0000259" key="16">
    <source>
        <dbReference type="SMART" id="SM00904"/>
    </source>
</evidence>
<evidence type="ECO:0000256" key="8">
    <source>
        <dbReference type="ARBA" id="ARBA00022741"/>
    </source>
</evidence>
<dbReference type="GO" id="GO:0003919">
    <property type="term" value="F:FMN adenylyltransferase activity"/>
    <property type="evidence" value="ECO:0007669"/>
    <property type="project" value="UniProtKB-UniRule"/>
</dbReference>
<dbReference type="GO" id="GO:0005524">
    <property type="term" value="F:ATP binding"/>
    <property type="evidence" value="ECO:0007669"/>
    <property type="project" value="UniProtKB-UniRule"/>
</dbReference>
<dbReference type="Pfam" id="PF06574">
    <property type="entry name" value="FAD_syn"/>
    <property type="match status" value="1"/>
</dbReference>
<keyword evidence="11 15" id="KW-0067">ATP-binding</keyword>
<dbReference type="PIRSF" id="PIRSF004491">
    <property type="entry name" value="FAD_Synth"/>
    <property type="match status" value="1"/>
</dbReference>
<keyword evidence="7 15" id="KW-0548">Nucleotidyltransferase</keyword>
<dbReference type="NCBIfam" id="NF004160">
    <property type="entry name" value="PRK05627.1-3"/>
    <property type="match status" value="1"/>
</dbReference>
<dbReference type="InterPro" id="IPR014729">
    <property type="entry name" value="Rossmann-like_a/b/a_fold"/>
</dbReference>
<reference evidence="17 18" key="1">
    <citation type="submission" date="2019-05" db="EMBL/GenBank/DDBJ databases">
        <title>Nesterenkonia sp. GY239, isolated from the Southern Atlantic Ocean.</title>
        <authorList>
            <person name="Zhang G."/>
        </authorList>
    </citation>
    <scope>NUCLEOTIDE SEQUENCE [LARGE SCALE GENOMIC DNA]</scope>
    <source>
        <strain evidence="17 18">GY239</strain>
    </source>
</reference>
<keyword evidence="9 15" id="KW-0418">Kinase</keyword>
<evidence type="ECO:0000256" key="6">
    <source>
        <dbReference type="ARBA" id="ARBA00022679"/>
    </source>
</evidence>
<keyword evidence="12" id="KW-0511">Multifunctional enzyme</keyword>
<dbReference type="NCBIfam" id="TIGR00083">
    <property type="entry name" value="ribF"/>
    <property type="match status" value="1"/>
</dbReference>
<dbReference type="Gene3D" id="3.40.50.620">
    <property type="entry name" value="HUPs"/>
    <property type="match status" value="1"/>
</dbReference>
<organism evidence="17 18">
    <name type="scientific">Nesterenkonia sphaerica</name>
    <dbReference type="NCBI Taxonomy" id="1804988"/>
    <lineage>
        <taxon>Bacteria</taxon>
        <taxon>Bacillati</taxon>
        <taxon>Actinomycetota</taxon>
        <taxon>Actinomycetes</taxon>
        <taxon>Micrococcales</taxon>
        <taxon>Micrococcaceae</taxon>
        <taxon>Nesterenkonia</taxon>
    </lineage>
</organism>
<dbReference type="Proteomes" id="UP000306544">
    <property type="component" value="Unassembled WGS sequence"/>
</dbReference>
<accession>A0A5R9AAV4</accession>
<dbReference type="Gene3D" id="2.40.30.30">
    <property type="entry name" value="Riboflavin kinase-like"/>
    <property type="match status" value="1"/>
</dbReference>
<sequence length="342" mass="36831">MDAVRIYYGLDEVPPDLGPTVLTIGNFDGVHRGHQHVLAQLNQTARRRGAAAVALTFDPHPALVHRPESAPQLLTGLGEKLDRLRSSGVDAAVVLNYTPELAGHTAEDFIRRYFVEALNPVAVVIGHDVRFGRHNQGDFSTMVGLGKAYGFEVIGVDDFPVESQTGSGVGTGAPRRCSSTAIRAGLQQGDVAAAAGMLGRAHAVVGEVVHGEARGRELGFPTANLSQEAEGMVPADGVYAGWVTDAHHHRWPAAISVGSNPTFDGLMRVVEAHILDRADEQVEDFDLYGQRLRVEFVDRLRGMVAYEGVEKLVEQMHKDVEDTRRVLAASGRATPVSALRAE</sequence>
<evidence type="ECO:0000256" key="11">
    <source>
        <dbReference type="ARBA" id="ARBA00022840"/>
    </source>
</evidence>
<evidence type="ECO:0000256" key="12">
    <source>
        <dbReference type="ARBA" id="ARBA00023268"/>
    </source>
</evidence>
<dbReference type="FunFam" id="2.40.30.30:FF:000003">
    <property type="entry name" value="Riboflavin biosynthesis protein"/>
    <property type="match status" value="1"/>
</dbReference>
<proteinExistence type="inferred from homology"/>
<dbReference type="Pfam" id="PF01687">
    <property type="entry name" value="Flavokinase"/>
    <property type="match status" value="1"/>
</dbReference>
<evidence type="ECO:0000256" key="1">
    <source>
        <dbReference type="ARBA" id="ARBA00002121"/>
    </source>
</evidence>
<gene>
    <name evidence="17" type="ORF">FEF27_07065</name>
</gene>
<evidence type="ECO:0000256" key="14">
    <source>
        <dbReference type="ARBA" id="ARBA00049494"/>
    </source>
</evidence>
<evidence type="ECO:0000256" key="2">
    <source>
        <dbReference type="ARBA" id="ARBA00004726"/>
    </source>
</evidence>
<keyword evidence="10 15" id="KW-0274">FAD</keyword>
<dbReference type="InterPro" id="IPR015864">
    <property type="entry name" value="FAD_synthase"/>
</dbReference>
<dbReference type="InterPro" id="IPR023465">
    <property type="entry name" value="Riboflavin_kinase_dom_sf"/>
</dbReference>
<evidence type="ECO:0000313" key="17">
    <source>
        <dbReference type="EMBL" id="TLP75783.1"/>
    </source>
</evidence>
<dbReference type="FunFam" id="3.40.50.620:FF:000021">
    <property type="entry name" value="Riboflavin biosynthesis protein"/>
    <property type="match status" value="1"/>
</dbReference>
<dbReference type="OrthoDB" id="9803667at2"/>
<keyword evidence="8 15" id="KW-0547">Nucleotide-binding</keyword>
<comment type="function">
    <text evidence="1">Catalyzes the phosphorylation of riboflavin to FMN followed by the adenylation of FMN to FAD.</text>
</comment>
<dbReference type="InterPro" id="IPR015865">
    <property type="entry name" value="Riboflavin_kinase_bac/euk"/>
</dbReference>
<feature type="domain" description="Riboflavin kinase" evidence="16">
    <location>
        <begin position="197"/>
        <end position="328"/>
    </location>
</feature>
<dbReference type="GO" id="GO:0006747">
    <property type="term" value="P:FAD biosynthetic process"/>
    <property type="evidence" value="ECO:0007669"/>
    <property type="project" value="UniProtKB-UniRule"/>
</dbReference>
<dbReference type="CDD" id="cd02064">
    <property type="entry name" value="FAD_synthetase_N"/>
    <property type="match status" value="1"/>
</dbReference>
<dbReference type="UniPathway" id="UPA00276">
    <property type="reaction ID" value="UER00406"/>
</dbReference>
<dbReference type="EMBL" id="VAWA01000007">
    <property type="protein sequence ID" value="TLP75783.1"/>
    <property type="molecule type" value="Genomic_DNA"/>
</dbReference>
<dbReference type="GO" id="GO:0009398">
    <property type="term" value="P:FMN biosynthetic process"/>
    <property type="evidence" value="ECO:0007669"/>
    <property type="project" value="UniProtKB-UniRule"/>
</dbReference>
<comment type="similarity">
    <text evidence="15">Belongs to the ribF family.</text>
</comment>
<evidence type="ECO:0000256" key="7">
    <source>
        <dbReference type="ARBA" id="ARBA00022695"/>
    </source>
</evidence>
<comment type="caution">
    <text evidence="17">The sequence shown here is derived from an EMBL/GenBank/DDBJ whole genome shotgun (WGS) entry which is preliminary data.</text>
</comment>
<dbReference type="SMART" id="SM00904">
    <property type="entry name" value="Flavokinase"/>
    <property type="match status" value="1"/>
</dbReference>
<dbReference type="SUPFAM" id="SSF52374">
    <property type="entry name" value="Nucleotidylyl transferase"/>
    <property type="match status" value="1"/>
</dbReference>
<dbReference type="UniPathway" id="UPA00277">
    <property type="reaction ID" value="UER00407"/>
</dbReference>
<protein>
    <recommendedName>
        <fullName evidence="15">Riboflavin biosynthesis protein</fullName>
    </recommendedName>
    <domain>
        <recommendedName>
            <fullName evidence="15">Riboflavin kinase</fullName>
            <ecNumber evidence="15">2.7.1.26</ecNumber>
        </recommendedName>
        <alternativeName>
            <fullName evidence="15">Flavokinase</fullName>
        </alternativeName>
    </domain>
    <domain>
        <recommendedName>
            <fullName evidence="15">FMN adenylyltransferase</fullName>
            <ecNumber evidence="15">2.7.7.2</ecNumber>
        </recommendedName>
        <alternativeName>
            <fullName evidence="15">FAD pyrophosphorylase</fullName>
        </alternativeName>
        <alternativeName>
            <fullName evidence="15">FAD synthase</fullName>
        </alternativeName>
    </domain>
</protein>
<dbReference type="InterPro" id="IPR002606">
    <property type="entry name" value="Riboflavin_kinase_bac"/>
</dbReference>
<name>A0A5R9AAV4_9MICC</name>
<keyword evidence="6 15" id="KW-0808">Transferase</keyword>
<evidence type="ECO:0000313" key="18">
    <source>
        <dbReference type="Proteomes" id="UP000306544"/>
    </source>
</evidence>
<dbReference type="AlphaFoldDB" id="A0A5R9AAV4"/>
<evidence type="ECO:0000256" key="10">
    <source>
        <dbReference type="ARBA" id="ARBA00022827"/>
    </source>
</evidence>
<comment type="catalytic activity">
    <reaction evidence="14 15">
        <text>FMN + ATP + H(+) = FAD + diphosphate</text>
        <dbReference type="Rhea" id="RHEA:17237"/>
        <dbReference type="ChEBI" id="CHEBI:15378"/>
        <dbReference type="ChEBI" id="CHEBI:30616"/>
        <dbReference type="ChEBI" id="CHEBI:33019"/>
        <dbReference type="ChEBI" id="CHEBI:57692"/>
        <dbReference type="ChEBI" id="CHEBI:58210"/>
        <dbReference type="EC" id="2.7.7.2"/>
    </reaction>
</comment>
<dbReference type="GO" id="GO:0008531">
    <property type="term" value="F:riboflavin kinase activity"/>
    <property type="evidence" value="ECO:0007669"/>
    <property type="project" value="UniProtKB-UniRule"/>
</dbReference>
<evidence type="ECO:0000256" key="13">
    <source>
        <dbReference type="ARBA" id="ARBA00047880"/>
    </source>
</evidence>
<evidence type="ECO:0000256" key="3">
    <source>
        <dbReference type="ARBA" id="ARBA00005201"/>
    </source>
</evidence>
<keyword evidence="4 15" id="KW-0285">Flavoprotein</keyword>
<dbReference type="PANTHER" id="PTHR22749:SF6">
    <property type="entry name" value="RIBOFLAVIN KINASE"/>
    <property type="match status" value="1"/>
</dbReference>
<evidence type="ECO:0000256" key="4">
    <source>
        <dbReference type="ARBA" id="ARBA00022630"/>
    </source>
</evidence>
<evidence type="ECO:0000256" key="9">
    <source>
        <dbReference type="ARBA" id="ARBA00022777"/>
    </source>
</evidence>
<dbReference type="SUPFAM" id="SSF82114">
    <property type="entry name" value="Riboflavin kinase-like"/>
    <property type="match status" value="1"/>
</dbReference>
<comment type="pathway">
    <text evidence="3 15">Cofactor biosynthesis; FMN biosynthesis; FMN from riboflavin (ATP route): step 1/1.</text>
</comment>
<dbReference type="GO" id="GO:0009231">
    <property type="term" value="P:riboflavin biosynthetic process"/>
    <property type="evidence" value="ECO:0007669"/>
    <property type="project" value="InterPro"/>
</dbReference>
<comment type="catalytic activity">
    <reaction evidence="13 15">
        <text>riboflavin + ATP = FMN + ADP + H(+)</text>
        <dbReference type="Rhea" id="RHEA:14357"/>
        <dbReference type="ChEBI" id="CHEBI:15378"/>
        <dbReference type="ChEBI" id="CHEBI:30616"/>
        <dbReference type="ChEBI" id="CHEBI:57986"/>
        <dbReference type="ChEBI" id="CHEBI:58210"/>
        <dbReference type="ChEBI" id="CHEBI:456216"/>
        <dbReference type="EC" id="2.7.1.26"/>
    </reaction>
</comment>
<dbReference type="EC" id="2.7.7.2" evidence="15"/>
<evidence type="ECO:0000256" key="5">
    <source>
        <dbReference type="ARBA" id="ARBA00022643"/>
    </source>
</evidence>
<evidence type="ECO:0000256" key="15">
    <source>
        <dbReference type="PIRNR" id="PIRNR004491"/>
    </source>
</evidence>
<comment type="pathway">
    <text evidence="2 15">Cofactor biosynthesis; FAD biosynthesis; FAD from FMN: step 1/1.</text>
</comment>
<dbReference type="EC" id="2.7.1.26" evidence="15"/>
<keyword evidence="18" id="KW-1185">Reference proteome</keyword>
<dbReference type="InterPro" id="IPR023468">
    <property type="entry name" value="Riboflavin_kinase"/>
</dbReference>